<reference evidence="2 3" key="1">
    <citation type="submission" date="2014-08" db="EMBL/GenBank/DDBJ databases">
        <title>Genomic and Phenotypic Diversity of Colwellia psychrerythraea strains from Disparate Marine Basins.</title>
        <authorList>
            <person name="Techtmann S.M."/>
            <person name="Stelling S.C."/>
            <person name="Utturkar S.M."/>
            <person name="Alshibli N."/>
            <person name="Harris A."/>
            <person name="Brown S.D."/>
            <person name="Hazen T.C."/>
        </authorList>
    </citation>
    <scope>NUCLEOTIDE SEQUENCE [LARGE SCALE GENOMIC DNA]</scope>
    <source>
        <strain evidence="2 3">GAB14E</strain>
    </source>
</reference>
<accession>A0A099KYW1</accession>
<name>A0A099KYW1_COLPS</name>
<evidence type="ECO:0000259" key="1">
    <source>
        <dbReference type="Pfam" id="PF09836"/>
    </source>
</evidence>
<dbReference type="EMBL" id="JQEC01000016">
    <property type="protein sequence ID" value="KGJ94833.1"/>
    <property type="molecule type" value="Genomic_DNA"/>
</dbReference>
<dbReference type="Gene3D" id="1.10.150.690">
    <property type="entry name" value="DUF2063"/>
    <property type="match status" value="1"/>
</dbReference>
<sequence length="265" mass="29454">MTKLAELQANFFKDCLSGTLTADNTTMSKDIDSHLISAQGLMGIYQHSALANITTSLSLTFPVVEKLVGDDFFAQVCRQYILAHWPISANMDDYGDSLPQFLAELEQVKQLVYLKDVAKLEWLFHQSSLAKDSKYFDWATLAGVAPTDTLKLNFILAPSVALIKSTQPINKIWQMNQDNAPQNIELSIDGETDTFIVLFKRGLKTEMMTITASEFFLLQSLFNGLNFEQTIEAVMASTATMGADTSIDNILKKHMELGVICGFSI</sequence>
<feature type="domain" description="Putative DNA-binding" evidence="1">
    <location>
        <begin position="7"/>
        <end position="102"/>
    </location>
</feature>
<organism evidence="2 3">
    <name type="scientific">Colwellia psychrerythraea</name>
    <name type="common">Vibrio psychroerythus</name>
    <dbReference type="NCBI Taxonomy" id="28229"/>
    <lineage>
        <taxon>Bacteria</taxon>
        <taxon>Pseudomonadati</taxon>
        <taxon>Pseudomonadota</taxon>
        <taxon>Gammaproteobacteria</taxon>
        <taxon>Alteromonadales</taxon>
        <taxon>Colwelliaceae</taxon>
        <taxon>Colwellia</taxon>
    </lineage>
</organism>
<dbReference type="RefSeq" id="WP_033081752.1">
    <property type="nucleotide sequence ID" value="NZ_JQEC01000016.1"/>
</dbReference>
<comment type="caution">
    <text evidence="2">The sequence shown here is derived from an EMBL/GenBank/DDBJ whole genome shotgun (WGS) entry which is preliminary data.</text>
</comment>
<dbReference type="InterPro" id="IPR044922">
    <property type="entry name" value="DUF2063_N_sf"/>
</dbReference>
<protein>
    <recommendedName>
        <fullName evidence="1">Putative DNA-binding domain-containing protein</fullName>
    </recommendedName>
</protein>
<evidence type="ECO:0000313" key="3">
    <source>
        <dbReference type="Proteomes" id="UP000029868"/>
    </source>
</evidence>
<dbReference type="Proteomes" id="UP000029868">
    <property type="component" value="Unassembled WGS sequence"/>
</dbReference>
<evidence type="ECO:0000313" key="2">
    <source>
        <dbReference type="EMBL" id="KGJ94833.1"/>
    </source>
</evidence>
<dbReference type="AlphaFoldDB" id="A0A099KYW1"/>
<dbReference type="Pfam" id="PF09836">
    <property type="entry name" value="DUF2063"/>
    <property type="match status" value="1"/>
</dbReference>
<gene>
    <name evidence="2" type="ORF">GAB14E_2067</name>
</gene>
<dbReference type="PATRIC" id="fig|28229.3.peg.1682"/>
<dbReference type="OrthoDB" id="4146344at2"/>
<proteinExistence type="predicted"/>
<dbReference type="InterPro" id="IPR018640">
    <property type="entry name" value="DUF2063"/>
</dbReference>